<dbReference type="InterPro" id="IPR042099">
    <property type="entry name" value="ANL_N_sf"/>
</dbReference>
<reference evidence="5 6" key="1">
    <citation type="submission" date="2019-11" db="EMBL/GenBank/DDBJ databases">
        <title>Novel species isolated from a subtropical stream in China.</title>
        <authorList>
            <person name="Lu H."/>
        </authorList>
    </citation>
    <scope>NUCLEOTIDE SEQUENCE [LARGE SCALE GENOMIC DNA]</scope>
    <source>
        <strain evidence="5 6">FT92W</strain>
    </source>
</reference>
<dbReference type="Pfam" id="PF00550">
    <property type="entry name" value="PP-binding"/>
    <property type="match status" value="1"/>
</dbReference>
<dbReference type="NCBIfam" id="TIGR01733">
    <property type="entry name" value="AA-adenyl-dom"/>
    <property type="match status" value="1"/>
</dbReference>
<dbReference type="Gene3D" id="3.30.300.30">
    <property type="match status" value="1"/>
</dbReference>
<evidence type="ECO:0000256" key="1">
    <source>
        <dbReference type="ARBA" id="ARBA00001957"/>
    </source>
</evidence>
<dbReference type="GO" id="GO:0003824">
    <property type="term" value="F:catalytic activity"/>
    <property type="evidence" value="ECO:0007669"/>
    <property type="project" value="InterPro"/>
</dbReference>
<name>A0A7X2IL96_9BURK</name>
<dbReference type="Pfam" id="PF00501">
    <property type="entry name" value="AMP-binding"/>
    <property type="match status" value="1"/>
</dbReference>
<protein>
    <submittedName>
        <fullName evidence="5">Amino acid adenylation domain-containing protein</fullName>
    </submittedName>
</protein>
<dbReference type="Gene3D" id="1.10.1200.10">
    <property type="entry name" value="ACP-like"/>
    <property type="match status" value="1"/>
</dbReference>
<gene>
    <name evidence="5" type="ORF">GJ700_09720</name>
</gene>
<dbReference type="GO" id="GO:0005737">
    <property type="term" value="C:cytoplasm"/>
    <property type="evidence" value="ECO:0007669"/>
    <property type="project" value="TreeGrafter"/>
</dbReference>
<dbReference type="EMBL" id="WKJJ01000005">
    <property type="protein sequence ID" value="MRV71989.1"/>
    <property type="molecule type" value="Genomic_DNA"/>
</dbReference>
<dbReference type="Gene3D" id="3.30.559.30">
    <property type="entry name" value="Nonribosomal peptide synthetase, condensation domain"/>
    <property type="match status" value="2"/>
</dbReference>
<dbReference type="Proteomes" id="UP000446768">
    <property type="component" value="Unassembled WGS sequence"/>
</dbReference>
<dbReference type="InterPro" id="IPR020806">
    <property type="entry name" value="PKS_PP-bd"/>
</dbReference>
<evidence type="ECO:0000256" key="2">
    <source>
        <dbReference type="ARBA" id="ARBA00022450"/>
    </source>
</evidence>
<comment type="caution">
    <text evidence="5">The sequence shown here is derived from an EMBL/GenBank/DDBJ whole genome shotgun (WGS) entry which is preliminary data.</text>
</comment>
<dbReference type="InterPro" id="IPR045851">
    <property type="entry name" value="AMP-bd_C_sf"/>
</dbReference>
<dbReference type="SUPFAM" id="SSF47336">
    <property type="entry name" value="ACP-like"/>
    <property type="match status" value="1"/>
</dbReference>
<dbReference type="PROSITE" id="PS50075">
    <property type="entry name" value="CARRIER"/>
    <property type="match status" value="1"/>
</dbReference>
<keyword evidence="2" id="KW-0596">Phosphopantetheine</keyword>
<evidence type="ECO:0000313" key="6">
    <source>
        <dbReference type="Proteomes" id="UP000446768"/>
    </source>
</evidence>
<evidence type="ECO:0000313" key="5">
    <source>
        <dbReference type="EMBL" id="MRV71989.1"/>
    </source>
</evidence>
<evidence type="ECO:0000259" key="4">
    <source>
        <dbReference type="PROSITE" id="PS50075"/>
    </source>
</evidence>
<dbReference type="SMART" id="SM00823">
    <property type="entry name" value="PKS_PP"/>
    <property type="match status" value="1"/>
</dbReference>
<keyword evidence="6" id="KW-1185">Reference proteome</keyword>
<dbReference type="InterPro" id="IPR025110">
    <property type="entry name" value="AMP-bd_C"/>
</dbReference>
<dbReference type="SUPFAM" id="SSF52777">
    <property type="entry name" value="CoA-dependent acyltransferases"/>
    <property type="match status" value="4"/>
</dbReference>
<dbReference type="InterPro" id="IPR023213">
    <property type="entry name" value="CAT-like_dom_sf"/>
</dbReference>
<dbReference type="Pfam" id="PF00668">
    <property type="entry name" value="Condensation"/>
    <property type="match status" value="2"/>
</dbReference>
<dbReference type="CDD" id="cd19531">
    <property type="entry name" value="LCL_NRPS-like"/>
    <property type="match status" value="1"/>
</dbReference>
<dbReference type="GO" id="GO:0031177">
    <property type="term" value="F:phosphopantetheine binding"/>
    <property type="evidence" value="ECO:0007669"/>
    <property type="project" value="InterPro"/>
</dbReference>
<dbReference type="SUPFAM" id="SSF56801">
    <property type="entry name" value="Acetyl-CoA synthetase-like"/>
    <property type="match status" value="1"/>
</dbReference>
<dbReference type="InterPro" id="IPR020845">
    <property type="entry name" value="AMP-binding_CS"/>
</dbReference>
<feature type="domain" description="Carrier" evidence="4">
    <location>
        <begin position="984"/>
        <end position="1059"/>
    </location>
</feature>
<keyword evidence="3" id="KW-0597">Phosphoprotein</keyword>
<dbReference type="InterPro" id="IPR000873">
    <property type="entry name" value="AMP-dep_synth/lig_dom"/>
</dbReference>
<comment type="cofactor">
    <cofactor evidence="1">
        <name>pantetheine 4'-phosphate</name>
        <dbReference type="ChEBI" id="CHEBI:47942"/>
    </cofactor>
</comment>
<evidence type="ECO:0000256" key="3">
    <source>
        <dbReference type="ARBA" id="ARBA00022553"/>
    </source>
</evidence>
<dbReference type="Gene3D" id="3.40.50.12780">
    <property type="entry name" value="N-terminal domain of ligase-like"/>
    <property type="match status" value="1"/>
</dbReference>
<dbReference type="PROSITE" id="PS00455">
    <property type="entry name" value="AMP_BINDING"/>
    <property type="match status" value="1"/>
</dbReference>
<dbReference type="InterPro" id="IPR036736">
    <property type="entry name" value="ACP-like_sf"/>
</dbReference>
<dbReference type="InterPro" id="IPR010071">
    <property type="entry name" value="AA_adenyl_dom"/>
</dbReference>
<dbReference type="PANTHER" id="PTHR45527:SF1">
    <property type="entry name" value="FATTY ACID SYNTHASE"/>
    <property type="match status" value="1"/>
</dbReference>
<dbReference type="GO" id="GO:0044550">
    <property type="term" value="P:secondary metabolite biosynthetic process"/>
    <property type="evidence" value="ECO:0007669"/>
    <property type="project" value="TreeGrafter"/>
</dbReference>
<dbReference type="Gene3D" id="3.30.559.10">
    <property type="entry name" value="Chloramphenicol acetyltransferase-like domain"/>
    <property type="match status" value="2"/>
</dbReference>
<organism evidence="5 6">
    <name type="scientific">Pseudoduganella rivuli</name>
    <dbReference type="NCBI Taxonomy" id="2666085"/>
    <lineage>
        <taxon>Bacteria</taxon>
        <taxon>Pseudomonadati</taxon>
        <taxon>Pseudomonadota</taxon>
        <taxon>Betaproteobacteria</taxon>
        <taxon>Burkholderiales</taxon>
        <taxon>Oxalobacteraceae</taxon>
        <taxon>Telluria group</taxon>
        <taxon>Pseudoduganella</taxon>
    </lineage>
</organism>
<dbReference type="FunFam" id="3.40.50.980:FF:000002">
    <property type="entry name" value="Enterobactin synthetase component F"/>
    <property type="match status" value="1"/>
</dbReference>
<dbReference type="RefSeq" id="WP_154373095.1">
    <property type="nucleotide sequence ID" value="NZ_WKJJ01000005.1"/>
</dbReference>
<proteinExistence type="predicted"/>
<dbReference type="Pfam" id="PF13193">
    <property type="entry name" value="AMP-binding_C"/>
    <property type="match status" value="1"/>
</dbReference>
<accession>A0A7X2IL96</accession>
<sequence length="1549" mass="170672">MQLNTAAGAGGAPYALPPFTLEKNNIETFYPASPLQLAMISKSLQSPGQGMYVIQAGFEIRGPLDTACFQRAWEQAMERHPVLRTLFTRLDTDKPMQVVCKRVPLPWVAVDLSACADPEAGYAQWVAADRRRDFDLGRPSLMRLVMLTLGPAHYRFVWCHHHAISDGWSLPVVINDVMRLYLAAAGGPPAALGPRADFQSMMRWIGRQDEQASLSFWRTHLDGLEEGCHLLQGAGTVDPDLAPALPIVVDHVLDAGLTARIEAFCQRQGATPNVLMSALFGLCLSHYLDRDEVVFGSITSGRNADLAHVDKLVGPCLNTVPVRMRCAGGLRVGAWLSEVMAGQARRLPHEYLSLQQIGAQLPGRLRHLFNCLYVYENYPRTVALDGAPGVQGDAFQFRPLATHEANSVPFSFIVAPGERTLVRIAAHPALFDVAFLTRFFADFQGLLTSLLEGGAAQELAQLRRTDAPAISAVHPQVRLPARDLVAAFAHAAQGAAQQPALVCGARELSYGQLDRVTDLLAEQLLAQQVRPGDRVGIMLPPDERQVIAMLAVLKAGACYVPLDINNPDSRNRFILRDAAVQCLVAEPSAAELAQGLRLVAPDAPDHGRAIQLPRHDLAASLAYLIYTSGTTGQPKGVMIEHRHVVRLFETTQSAYRFSAADRWIMLHSFAFDVSVWEIWGALLYGARLYLPEAAATRDFHRLYAVLREQGITVLNQTPSAFYQLAAAAAAHREPLSALRTVVFAGEKLSPGLLKDWVARYPLERVKLVNMYGITEITVHGSYHELTWQDIGSGASVIGRPLADLEMRLLGKRGLDVPPGCVGEIWVAGPGVSPGYWNRAELTAERFVERDGRRYYRSGDLAYLEQGLLVYVARMDKQVQIRGFRVELGEVEHALSMLDRIEQCLVAAVPSASGDDILVAFVADGLQRTPAQLTALLAKTLPHYMVPNRIMVLPALPMTVNGKVDKRALLEQDARTAHGSQPDAAGLDPEEAALAAVWEEVLKCPVTRADADFFELGGHSLLATQLIYAYKKRHQVAIPVQAIFEYRQLGALARHVAGLSRQELPGAIARAARRERGPLSFSQQRLWFLCQLPGAGASYNLAMPLAVRGALQRPALEQALAALLQRHEGLRAGFAMADGELTQFIRESLDPPCWIDADGWSDSALQQAIDARCREPFSLATDALVRITVFRRAADQHVLLLVLHHIVTDGWSNGIILRDLSRLYDHHAHGGALTLPPLPVQYFDYAVWQREPKQDHGHAAQLDYWRRQLRDAAPVLPLPLDFARAPGQFRGENKVVSIDAAAVAGLEALAAANQATLFMVLLGAFQSLLARFCGTSDIVLGTVVANRQRQELEEVVGFFTNTLVIRDTVQTHVPFCQTLRQTRQTLLAAYDNQDVPFDQVVDAVCRERPVDAPALVQVMFVLQNAQQSKGSGAGFRELDVRPVTWQYGQAKFDLTISINPDAHGLHVHLEYKSDLFSAERMEQWLALYRDALLRLAQQSDLSAAELFSAARPPVLADWQSLLRLPEQQLLQYIDQLPEEQAAQLLARLEA</sequence>
<dbReference type="PANTHER" id="PTHR45527">
    <property type="entry name" value="NONRIBOSOMAL PEPTIDE SYNTHETASE"/>
    <property type="match status" value="1"/>
</dbReference>
<dbReference type="InterPro" id="IPR009081">
    <property type="entry name" value="PP-bd_ACP"/>
</dbReference>
<dbReference type="GO" id="GO:0043041">
    <property type="term" value="P:amino acid activation for nonribosomal peptide biosynthetic process"/>
    <property type="evidence" value="ECO:0007669"/>
    <property type="project" value="TreeGrafter"/>
</dbReference>
<dbReference type="InterPro" id="IPR001242">
    <property type="entry name" value="Condensation_dom"/>
</dbReference>